<organism evidence="2 3">
    <name type="scientific">Methanolobus halotolerans</name>
    <dbReference type="NCBI Taxonomy" id="2052935"/>
    <lineage>
        <taxon>Archaea</taxon>
        <taxon>Methanobacteriati</taxon>
        <taxon>Methanobacteriota</taxon>
        <taxon>Stenosarchaea group</taxon>
        <taxon>Methanomicrobia</taxon>
        <taxon>Methanosarcinales</taxon>
        <taxon>Methanosarcinaceae</taxon>
        <taxon>Methanolobus</taxon>
    </lineage>
</organism>
<comment type="caution">
    <text evidence="2">The sequence shown here is derived from an EMBL/GenBank/DDBJ whole genome shotgun (WGS) entry which is preliminary data.</text>
</comment>
<keyword evidence="3" id="KW-1185">Reference proteome</keyword>
<dbReference type="Proteomes" id="UP000297295">
    <property type="component" value="Unassembled WGS sequence"/>
</dbReference>
<reference evidence="2 3" key="1">
    <citation type="submission" date="2017-11" db="EMBL/GenBank/DDBJ databases">
        <title>Isolation and Characterization of Methanogenic Archaea from Saline Meromictic Lake at Siberia.</title>
        <authorList>
            <person name="Shen Y."/>
            <person name="Huang H.-H."/>
            <person name="Lai M.-C."/>
            <person name="Chen S.-C."/>
        </authorList>
    </citation>
    <scope>NUCLEOTIDE SEQUENCE [LARGE SCALE GENOMIC DNA]</scope>
    <source>
        <strain evidence="2 3">SY-01</strain>
    </source>
</reference>
<evidence type="ECO:0000256" key="1">
    <source>
        <dbReference type="SAM" id="Phobius"/>
    </source>
</evidence>
<proteinExistence type="predicted"/>
<name>A0A4E0PW11_9EURY</name>
<evidence type="ECO:0000313" key="2">
    <source>
        <dbReference type="EMBL" id="TGC09454.1"/>
    </source>
</evidence>
<dbReference type="EMBL" id="PGGK01000005">
    <property type="protein sequence ID" value="TGC09454.1"/>
    <property type="molecule type" value="Genomic_DNA"/>
</dbReference>
<gene>
    <name evidence="2" type="ORF">CUN85_06390</name>
</gene>
<keyword evidence="1" id="KW-0472">Membrane</keyword>
<sequence>MNGNNHGWSEVQLDNGNWVIGDAGFGLAPPEDNQSFFYSERDLLLGPIYFVENDTYIDNMELYVPNTQKITIHTTKMGEDFNDGLIYVLLHYKDKSRGMWLPYQTNESGLAEVNLGIYDGVTYTIGVMNPVATDYAESEISLGHDSNVASIKLDDWKFSKVVINGVLVVLWCIVYIGIIINDRPSEFTKMGNKVGGKLMENRYMNQQIQRRFRKKH</sequence>
<evidence type="ECO:0000313" key="3">
    <source>
        <dbReference type="Proteomes" id="UP000297295"/>
    </source>
</evidence>
<accession>A0A4E0PW11</accession>
<feature type="transmembrane region" description="Helical" evidence="1">
    <location>
        <begin position="161"/>
        <end position="180"/>
    </location>
</feature>
<protein>
    <submittedName>
        <fullName evidence="2">Uncharacterized protein</fullName>
    </submittedName>
</protein>
<dbReference type="AlphaFoldDB" id="A0A4E0PW11"/>
<keyword evidence="1" id="KW-0812">Transmembrane</keyword>
<keyword evidence="1" id="KW-1133">Transmembrane helix</keyword>